<evidence type="ECO:0000256" key="7">
    <source>
        <dbReference type="SAM" id="Phobius"/>
    </source>
</evidence>
<proteinExistence type="predicted"/>
<feature type="transmembrane region" description="Helical" evidence="7">
    <location>
        <begin position="164"/>
        <end position="182"/>
    </location>
</feature>
<dbReference type="InterPro" id="IPR050171">
    <property type="entry name" value="MFS_Transporters"/>
</dbReference>
<evidence type="ECO:0000256" key="1">
    <source>
        <dbReference type="ARBA" id="ARBA00004651"/>
    </source>
</evidence>
<dbReference type="Gene3D" id="1.20.1250.20">
    <property type="entry name" value="MFS general substrate transporter like domains"/>
    <property type="match status" value="1"/>
</dbReference>
<gene>
    <name evidence="8" type="ORF">GCE86_08000</name>
</gene>
<dbReference type="Pfam" id="PF07690">
    <property type="entry name" value="MFS_1"/>
    <property type="match status" value="1"/>
</dbReference>
<evidence type="ECO:0000256" key="4">
    <source>
        <dbReference type="ARBA" id="ARBA00022692"/>
    </source>
</evidence>
<protein>
    <submittedName>
        <fullName evidence="8">MFS transporter</fullName>
    </submittedName>
</protein>
<dbReference type="InterPro" id="IPR011701">
    <property type="entry name" value="MFS"/>
</dbReference>
<evidence type="ECO:0000313" key="9">
    <source>
        <dbReference type="Proteomes" id="UP000402241"/>
    </source>
</evidence>
<keyword evidence="5 7" id="KW-1133">Transmembrane helix</keyword>
<feature type="transmembrane region" description="Helical" evidence="7">
    <location>
        <begin position="100"/>
        <end position="122"/>
    </location>
</feature>
<evidence type="ECO:0000256" key="3">
    <source>
        <dbReference type="ARBA" id="ARBA00022475"/>
    </source>
</evidence>
<feature type="transmembrane region" description="Helical" evidence="7">
    <location>
        <begin position="296"/>
        <end position="321"/>
    </location>
</feature>
<accession>A0ABX6DYS5</accession>
<feature type="transmembrane region" description="Helical" evidence="7">
    <location>
        <begin position="444"/>
        <end position="467"/>
    </location>
</feature>
<keyword evidence="4 7" id="KW-0812">Transmembrane</keyword>
<dbReference type="SUPFAM" id="SSF103473">
    <property type="entry name" value="MFS general substrate transporter"/>
    <property type="match status" value="1"/>
</dbReference>
<dbReference type="PANTHER" id="PTHR23517:SF2">
    <property type="entry name" value="MULTIDRUG RESISTANCE PROTEIN MDTH"/>
    <property type="match status" value="1"/>
</dbReference>
<feature type="transmembrane region" description="Helical" evidence="7">
    <location>
        <begin position="369"/>
        <end position="399"/>
    </location>
</feature>
<keyword evidence="9" id="KW-1185">Reference proteome</keyword>
<evidence type="ECO:0000256" key="6">
    <source>
        <dbReference type="ARBA" id="ARBA00023136"/>
    </source>
</evidence>
<keyword evidence="3" id="KW-1003">Cell membrane</keyword>
<sequence length="499" mass="52917">MTPPWAGRDRRPPAASKQTVHAAAPDFIELCAFASRFSITCASHARLRTARQSRRCCREAGFEIVLPATDTEIGGGAMPRWNPVRVVRSLFPSEPGPKRLYVVATLINTFGSGLLIGSLPLYFTRVVGLSAARVGLGLTIAASVALAMALPLGELADRRGPAQVIRALLLVEAAAMLAFLFIGDFVTFLVAASVHLVASNALGTVEGALLRRVAGDDAPAFRSSIYAVTNLGLSVGLIPSGIAIQLGTPAAYRVLIIVNLLSFVVTWAVLSRLPRYKPLPKPATGPRWIAVRDKPYVVFALLKASIHPQFYVLTLLLPLWVVDKTNAPRWAIPVSLAINTIMIILLQVRLGGQVQTIRQGGLAWRRAGLAFLLSCCVLAFAAGLPSWAALAVVITAVALHSYGEIMHTAGIFSIALNLPPAHAQAQYDGFSGIFAGTGNAAAPALLLGVVLSLGVPGLIGLGLFFFLPSLLMPAVTRWGERTRPAVSESLDLQAVDAVK</sequence>
<dbReference type="InterPro" id="IPR036259">
    <property type="entry name" value="MFS_trans_sf"/>
</dbReference>
<feature type="transmembrane region" description="Helical" evidence="7">
    <location>
        <begin position="134"/>
        <end position="152"/>
    </location>
</feature>
<evidence type="ECO:0000256" key="2">
    <source>
        <dbReference type="ARBA" id="ARBA00022448"/>
    </source>
</evidence>
<feature type="transmembrane region" description="Helical" evidence="7">
    <location>
        <begin position="327"/>
        <end position="348"/>
    </location>
</feature>
<name>A0ABX6DYS5_9ACTN</name>
<dbReference type="Proteomes" id="UP000402241">
    <property type="component" value="Chromosome"/>
</dbReference>
<dbReference type="EMBL" id="CP045309">
    <property type="protein sequence ID" value="QGL47002.1"/>
    <property type="molecule type" value="Genomic_DNA"/>
</dbReference>
<reference evidence="8 9" key="1">
    <citation type="submission" date="2019-10" db="EMBL/GenBank/DDBJ databases">
        <title>Genome Sequence of Micromonospora terminaliae DSM 101760.</title>
        <authorList>
            <person name="Guo L."/>
        </authorList>
    </citation>
    <scope>NUCLEOTIDE SEQUENCE [LARGE SCALE GENOMIC DNA]</scope>
    <source>
        <strain evidence="8 9">DSM 101760</strain>
    </source>
</reference>
<evidence type="ECO:0000313" key="8">
    <source>
        <dbReference type="EMBL" id="QGL47002.1"/>
    </source>
</evidence>
<evidence type="ECO:0000256" key="5">
    <source>
        <dbReference type="ARBA" id="ARBA00022989"/>
    </source>
</evidence>
<keyword evidence="6 7" id="KW-0472">Membrane</keyword>
<keyword evidence="2" id="KW-0813">Transport</keyword>
<organism evidence="8 9">
    <name type="scientific">Micromonospora terminaliae</name>
    <dbReference type="NCBI Taxonomy" id="1914461"/>
    <lineage>
        <taxon>Bacteria</taxon>
        <taxon>Bacillati</taxon>
        <taxon>Actinomycetota</taxon>
        <taxon>Actinomycetes</taxon>
        <taxon>Micromonosporales</taxon>
        <taxon>Micromonosporaceae</taxon>
        <taxon>Micromonospora</taxon>
    </lineage>
</organism>
<feature type="transmembrane region" description="Helical" evidence="7">
    <location>
        <begin position="250"/>
        <end position="270"/>
    </location>
</feature>
<comment type="subcellular location">
    <subcellularLocation>
        <location evidence="1">Cell membrane</location>
        <topology evidence="1">Multi-pass membrane protein</topology>
    </subcellularLocation>
</comment>
<dbReference type="PANTHER" id="PTHR23517">
    <property type="entry name" value="RESISTANCE PROTEIN MDTM, PUTATIVE-RELATED-RELATED"/>
    <property type="match status" value="1"/>
</dbReference>